<protein>
    <submittedName>
        <fullName evidence="7">RNase adapter RapZ</fullName>
    </submittedName>
</protein>
<comment type="caution">
    <text evidence="7">The sequence shown here is derived from an EMBL/GenBank/DDBJ whole genome shotgun (WGS) entry which is preliminary data.</text>
</comment>
<dbReference type="InterPro" id="IPR027417">
    <property type="entry name" value="P-loop_NTPase"/>
</dbReference>
<keyword evidence="1 4" id="KW-0547">Nucleotide-binding</keyword>
<organism evidence="7 8">
    <name type="scientific">Dietzia cercidiphylli</name>
    <dbReference type="NCBI Taxonomy" id="498199"/>
    <lineage>
        <taxon>Bacteria</taxon>
        <taxon>Bacillati</taxon>
        <taxon>Actinomycetota</taxon>
        <taxon>Actinomycetes</taxon>
        <taxon>Mycobacteriales</taxon>
        <taxon>Dietziaceae</taxon>
        <taxon>Dietzia</taxon>
    </lineage>
</organism>
<feature type="binding site" evidence="4">
    <location>
        <begin position="15"/>
        <end position="22"/>
    </location>
    <ligand>
        <name>ATP</name>
        <dbReference type="ChEBI" id="CHEBI:30616"/>
    </ligand>
</feature>
<keyword evidence="8" id="KW-1185">Reference proteome</keyword>
<feature type="domain" description="RapZ C-terminal" evidence="6">
    <location>
        <begin position="168"/>
        <end position="287"/>
    </location>
</feature>
<sequence length="290" mass="32433">MDMNDEGRELLLICGMSGAGKGTASKVLEEFGWYVVDNLPLKFIGELVDRLGETEEEPKRLAIVADVRSLGFDEHIGELLGRFDGRPQARILFLDASDEALVKRFNNVRRSHPLQSGDGLIDGIQRERRVLEGIRGRADVVVDTTSLSVHDLRHRLEKPFGDLGFDFHLTVESFGFKYGVPVDVDMLLDMRFLPNPHWIPELQAHTGREKPVQDYVLADQSIEEYLRAAVSMIGLAMTGYRREGKRYMTIAVGCTGGKHRSVAIAESLAGRLAGLDSVNVHVRHRDLGRE</sequence>
<evidence type="ECO:0000256" key="4">
    <source>
        <dbReference type="HAMAP-Rule" id="MF_00636"/>
    </source>
</evidence>
<evidence type="ECO:0000313" key="7">
    <source>
        <dbReference type="EMBL" id="GAA1696283.1"/>
    </source>
</evidence>
<proteinExistence type="inferred from homology"/>
<dbReference type="Pfam" id="PF22740">
    <property type="entry name" value="PapZ_C"/>
    <property type="match status" value="1"/>
</dbReference>
<dbReference type="EMBL" id="BAAAQG010000002">
    <property type="protein sequence ID" value="GAA1696283.1"/>
    <property type="molecule type" value="Genomic_DNA"/>
</dbReference>
<dbReference type="Proteomes" id="UP001500383">
    <property type="component" value="Unassembled WGS sequence"/>
</dbReference>
<keyword evidence="3 4" id="KW-0342">GTP-binding</keyword>
<dbReference type="HAMAP" id="MF_00636">
    <property type="entry name" value="RapZ_like"/>
    <property type="match status" value="1"/>
</dbReference>
<gene>
    <name evidence="7" type="primary">rapZ</name>
    <name evidence="7" type="ORF">GCM10009831_00330</name>
</gene>
<dbReference type="PANTHER" id="PTHR30448:SF0">
    <property type="entry name" value="RNASE ADAPTER PROTEIN RAPZ"/>
    <property type="match status" value="1"/>
</dbReference>
<dbReference type="PANTHER" id="PTHR30448">
    <property type="entry name" value="RNASE ADAPTER PROTEIN RAPZ"/>
    <property type="match status" value="1"/>
</dbReference>
<dbReference type="InterPro" id="IPR053930">
    <property type="entry name" value="RapZ-like_N"/>
</dbReference>
<reference evidence="7 8" key="1">
    <citation type="journal article" date="2019" name="Int. J. Syst. Evol. Microbiol.">
        <title>The Global Catalogue of Microorganisms (GCM) 10K type strain sequencing project: providing services to taxonomists for standard genome sequencing and annotation.</title>
        <authorList>
            <consortium name="The Broad Institute Genomics Platform"/>
            <consortium name="The Broad Institute Genome Sequencing Center for Infectious Disease"/>
            <person name="Wu L."/>
            <person name="Ma J."/>
        </authorList>
    </citation>
    <scope>NUCLEOTIDE SEQUENCE [LARGE SCALE GENOMIC DNA]</scope>
    <source>
        <strain evidence="7 8">JCM 16002</strain>
    </source>
</reference>
<evidence type="ECO:0000256" key="2">
    <source>
        <dbReference type="ARBA" id="ARBA00022840"/>
    </source>
</evidence>
<evidence type="ECO:0000256" key="1">
    <source>
        <dbReference type="ARBA" id="ARBA00022741"/>
    </source>
</evidence>
<dbReference type="Gene3D" id="3.40.50.300">
    <property type="entry name" value="P-loop containing nucleotide triphosphate hydrolases"/>
    <property type="match status" value="1"/>
</dbReference>
<evidence type="ECO:0000259" key="5">
    <source>
        <dbReference type="Pfam" id="PF03668"/>
    </source>
</evidence>
<dbReference type="InterPro" id="IPR053931">
    <property type="entry name" value="RapZ_C"/>
</dbReference>
<accession>A0ABN2HZW4</accession>
<feature type="binding site" evidence="4">
    <location>
        <begin position="66"/>
        <end position="69"/>
    </location>
    <ligand>
        <name>GTP</name>
        <dbReference type="ChEBI" id="CHEBI:37565"/>
    </ligand>
</feature>
<keyword evidence="2 4" id="KW-0067">ATP-binding</keyword>
<dbReference type="NCBIfam" id="NF003828">
    <property type="entry name" value="PRK05416.1"/>
    <property type="match status" value="1"/>
</dbReference>
<dbReference type="Pfam" id="PF03668">
    <property type="entry name" value="RapZ-like_N"/>
    <property type="match status" value="1"/>
</dbReference>
<name>A0ABN2HZW4_9ACTN</name>
<dbReference type="InterPro" id="IPR005337">
    <property type="entry name" value="RapZ-like"/>
</dbReference>
<evidence type="ECO:0000259" key="6">
    <source>
        <dbReference type="Pfam" id="PF22740"/>
    </source>
</evidence>
<dbReference type="PIRSF" id="PIRSF005052">
    <property type="entry name" value="P-loopkin"/>
    <property type="match status" value="1"/>
</dbReference>
<feature type="domain" description="RapZ-like N-terminal" evidence="5">
    <location>
        <begin position="9"/>
        <end position="160"/>
    </location>
</feature>
<dbReference type="RefSeq" id="WP_182658456.1">
    <property type="nucleotide sequence ID" value="NZ_BAAAQG010000002.1"/>
</dbReference>
<evidence type="ECO:0000256" key="3">
    <source>
        <dbReference type="ARBA" id="ARBA00023134"/>
    </source>
</evidence>
<evidence type="ECO:0000313" key="8">
    <source>
        <dbReference type="Proteomes" id="UP001500383"/>
    </source>
</evidence>
<dbReference type="SUPFAM" id="SSF52540">
    <property type="entry name" value="P-loop containing nucleoside triphosphate hydrolases"/>
    <property type="match status" value="1"/>
</dbReference>